<evidence type="ECO:0000313" key="1">
    <source>
        <dbReference type="EMBL" id="KAH3808872.1"/>
    </source>
</evidence>
<reference evidence="1" key="2">
    <citation type="submission" date="2020-11" db="EMBL/GenBank/DDBJ databases">
        <authorList>
            <person name="McCartney M.A."/>
            <person name="Auch B."/>
            <person name="Kono T."/>
            <person name="Mallez S."/>
            <person name="Becker A."/>
            <person name="Gohl D.M."/>
            <person name="Silverstein K.A.T."/>
            <person name="Koren S."/>
            <person name="Bechman K.B."/>
            <person name="Herman A."/>
            <person name="Abrahante J.E."/>
            <person name="Garbe J."/>
        </authorList>
    </citation>
    <scope>NUCLEOTIDE SEQUENCE</scope>
    <source>
        <strain evidence="1">Duluth1</strain>
        <tissue evidence="1">Whole animal</tissue>
    </source>
</reference>
<evidence type="ECO:0000313" key="2">
    <source>
        <dbReference type="Proteomes" id="UP000828390"/>
    </source>
</evidence>
<proteinExistence type="predicted"/>
<dbReference type="AlphaFoldDB" id="A0A9D4G2D7"/>
<sequence length="184" mass="20691">MPYFYSVHFQNYVEDVSVEVCNIMSRLGYGEEIRWRRVEKVRVNDMLFTARAKNIHSNIKTVITAGSKAEGLACLLESDLDRLFVHNSACGVEAVVDLHTIPDDIEVFRMDTRAYPGHCKLLLEGLSGTCSTEIYNALCLGGKGNALLSSQLFLDEEAKPKSWVISSGTRGAFTTDVRMRWNNY</sequence>
<organism evidence="1 2">
    <name type="scientific">Dreissena polymorpha</name>
    <name type="common">Zebra mussel</name>
    <name type="synonym">Mytilus polymorpha</name>
    <dbReference type="NCBI Taxonomy" id="45954"/>
    <lineage>
        <taxon>Eukaryota</taxon>
        <taxon>Metazoa</taxon>
        <taxon>Spiralia</taxon>
        <taxon>Lophotrochozoa</taxon>
        <taxon>Mollusca</taxon>
        <taxon>Bivalvia</taxon>
        <taxon>Autobranchia</taxon>
        <taxon>Heteroconchia</taxon>
        <taxon>Euheterodonta</taxon>
        <taxon>Imparidentia</taxon>
        <taxon>Neoheterodontei</taxon>
        <taxon>Myida</taxon>
        <taxon>Dreissenoidea</taxon>
        <taxon>Dreissenidae</taxon>
        <taxon>Dreissena</taxon>
    </lineage>
</organism>
<dbReference type="Proteomes" id="UP000828390">
    <property type="component" value="Unassembled WGS sequence"/>
</dbReference>
<comment type="caution">
    <text evidence="1">The sequence shown here is derived from an EMBL/GenBank/DDBJ whole genome shotgun (WGS) entry which is preliminary data.</text>
</comment>
<reference evidence="1" key="1">
    <citation type="journal article" date="2019" name="bioRxiv">
        <title>The Genome of the Zebra Mussel, Dreissena polymorpha: A Resource for Invasive Species Research.</title>
        <authorList>
            <person name="McCartney M.A."/>
            <person name="Auch B."/>
            <person name="Kono T."/>
            <person name="Mallez S."/>
            <person name="Zhang Y."/>
            <person name="Obille A."/>
            <person name="Becker A."/>
            <person name="Abrahante J.E."/>
            <person name="Garbe J."/>
            <person name="Badalamenti J.P."/>
            <person name="Herman A."/>
            <person name="Mangelson H."/>
            <person name="Liachko I."/>
            <person name="Sullivan S."/>
            <person name="Sone E.D."/>
            <person name="Koren S."/>
            <person name="Silverstein K.A.T."/>
            <person name="Beckman K.B."/>
            <person name="Gohl D.M."/>
        </authorList>
    </citation>
    <scope>NUCLEOTIDE SEQUENCE</scope>
    <source>
        <strain evidence="1">Duluth1</strain>
        <tissue evidence="1">Whole animal</tissue>
    </source>
</reference>
<accession>A0A9D4G2D7</accession>
<dbReference type="EMBL" id="JAIWYP010000006">
    <property type="protein sequence ID" value="KAH3808872.1"/>
    <property type="molecule type" value="Genomic_DNA"/>
</dbReference>
<name>A0A9D4G2D7_DREPO</name>
<protein>
    <submittedName>
        <fullName evidence="1">Uncharacterized protein</fullName>
    </submittedName>
</protein>
<keyword evidence="2" id="KW-1185">Reference proteome</keyword>
<gene>
    <name evidence="1" type="ORF">DPMN_137231</name>
</gene>